<gene>
    <name evidence="7" type="ORF">P167DRAFT_515859</name>
</gene>
<dbReference type="STRING" id="1392247.A0A3N4L7L7"/>
<dbReference type="OrthoDB" id="28112at2759"/>
<dbReference type="InterPro" id="IPR055347">
    <property type="entry name" value="UTP6_N"/>
</dbReference>
<keyword evidence="5" id="KW-0539">Nucleus</keyword>
<evidence type="ECO:0000256" key="3">
    <source>
        <dbReference type="ARBA" id="ARBA00022552"/>
    </source>
</evidence>
<dbReference type="Gene3D" id="1.25.40.10">
    <property type="entry name" value="Tetratricopeptide repeat domain"/>
    <property type="match status" value="1"/>
</dbReference>
<evidence type="ECO:0000313" key="7">
    <source>
        <dbReference type="EMBL" id="RPB17449.1"/>
    </source>
</evidence>
<dbReference type="SMART" id="SM00386">
    <property type="entry name" value="HAT"/>
    <property type="match status" value="4"/>
</dbReference>
<dbReference type="FunCoup" id="A0A3N4L7L7">
    <property type="interactions" value="293"/>
</dbReference>
<comment type="similarity">
    <text evidence="2">Belongs to the UTP6 family.</text>
</comment>
<comment type="subcellular location">
    <subcellularLocation>
        <location evidence="1">Nucleus</location>
        <location evidence="1">Nucleolus</location>
    </subcellularLocation>
</comment>
<evidence type="ECO:0000256" key="2">
    <source>
        <dbReference type="ARBA" id="ARBA00010734"/>
    </source>
</evidence>
<feature type="domain" description="U3 small nucleolar RNA-associated protein 6 N-terminal" evidence="6">
    <location>
        <begin position="9"/>
        <end position="81"/>
    </location>
</feature>
<dbReference type="GO" id="GO:0000462">
    <property type="term" value="P:maturation of SSU-rRNA from tricistronic rRNA transcript (SSU-rRNA, 5.8S rRNA, LSU-rRNA)"/>
    <property type="evidence" value="ECO:0007669"/>
    <property type="project" value="InterPro"/>
</dbReference>
<dbReference type="InterPro" id="IPR003107">
    <property type="entry name" value="HAT"/>
</dbReference>
<sequence>MADKSRFYLEQSIPELQELEKKKIFTKEEISAITKKRSEFEHRINSPAPKPTDFTRYAEYEMNLDSLRRKRQTRLGVNSRSHAGQRRIFFLLDRATRRFPGDLGLWMQYIAYARKERSSKVLAKVFASVLKLHPAKPELWIFAARHAVEVNADVTEARGHMQRGLRFCKGSRELWWEYAKLELVFVAKVLARRRMLGIDGAPAPSDEEQKQAEAEAEAAMDLDDDEIKLPTVSADELSGKPRKDHLVDAAALEDITTNPALNGAVVGAIFDAAVKEFPGDMAFVRGFWDLVMGFETLHCRGALLERVVVHVLDVAPTDAEMLMLGVQLPVVGVSVANPIFPARLGTVLDNMREAAEKAVPRGVLYERFATFMVGLLKSAMEEEGADEGVKTVMFGTLVKYFKAAEAVDEASVELYMRWVETMKMRGKAAAAVEVAERALLKYKGHKGLQKAIKRIQAQEEL</sequence>
<evidence type="ECO:0000256" key="5">
    <source>
        <dbReference type="ARBA" id="ARBA00023242"/>
    </source>
</evidence>
<accession>A0A3N4L7L7</accession>
<dbReference type="PANTHER" id="PTHR23271:SF1">
    <property type="entry name" value="U3 SMALL NUCLEOLAR RNA-ASSOCIATED PROTEIN 6 HOMOLOG"/>
    <property type="match status" value="1"/>
</dbReference>
<name>A0A3N4L7L7_9PEZI</name>
<dbReference type="InterPro" id="IPR011990">
    <property type="entry name" value="TPR-like_helical_dom_sf"/>
</dbReference>
<protein>
    <recommendedName>
        <fullName evidence="6">U3 small nucleolar RNA-associated protein 6 N-terminal domain-containing protein</fullName>
    </recommendedName>
</protein>
<dbReference type="InterPro" id="IPR013949">
    <property type="entry name" value="Utp6"/>
</dbReference>
<evidence type="ECO:0000256" key="4">
    <source>
        <dbReference type="ARBA" id="ARBA00022737"/>
    </source>
</evidence>
<evidence type="ECO:0000259" key="6">
    <source>
        <dbReference type="Pfam" id="PF08640"/>
    </source>
</evidence>
<organism evidence="7 8">
    <name type="scientific">Morchella conica CCBAS932</name>
    <dbReference type="NCBI Taxonomy" id="1392247"/>
    <lineage>
        <taxon>Eukaryota</taxon>
        <taxon>Fungi</taxon>
        <taxon>Dikarya</taxon>
        <taxon>Ascomycota</taxon>
        <taxon>Pezizomycotina</taxon>
        <taxon>Pezizomycetes</taxon>
        <taxon>Pezizales</taxon>
        <taxon>Morchellaceae</taxon>
        <taxon>Morchella</taxon>
    </lineage>
</organism>
<keyword evidence="8" id="KW-1185">Reference proteome</keyword>
<dbReference type="Proteomes" id="UP000277580">
    <property type="component" value="Unassembled WGS sequence"/>
</dbReference>
<dbReference type="SUPFAM" id="SSF48452">
    <property type="entry name" value="TPR-like"/>
    <property type="match status" value="1"/>
</dbReference>
<dbReference type="PANTHER" id="PTHR23271">
    <property type="entry name" value="HEPATOCELLULAR CARCINOMA-ASSOCIATED ANTIGEN 66"/>
    <property type="match status" value="1"/>
</dbReference>
<keyword evidence="4" id="KW-0677">Repeat</keyword>
<dbReference type="Pfam" id="PF08640">
    <property type="entry name" value="U3_assoc_6"/>
    <property type="match status" value="1"/>
</dbReference>
<evidence type="ECO:0000256" key="1">
    <source>
        <dbReference type="ARBA" id="ARBA00004604"/>
    </source>
</evidence>
<dbReference type="GO" id="GO:0034388">
    <property type="term" value="C:Pwp2p-containing subcomplex of 90S preribosome"/>
    <property type="evidence" value="ECO:0007669"/>
    <property type="project" value="TreeGrafter"/>
</dbReference>
<reference evidence="7 8" key="1">
    <citation type="journal article" date="2018" name="Nat. Ecol. Evol.">
        <title>Pezizomycetes genomes reveal the molecular basis of ectomycorrhizal truffle lifestyle.</title>
        <authorList>
            <person name="Murat C."/>
            <person name="Payen T."/>
            <person name="Noel B."/>
            <person name="Kuo A."/>
            <person name="Morin E."/>
            <person name="Chen J."/>
            <person name="Kohler A."/>
            <person name="Krizsan K."/>
            <person name="Balestrini R."/>
            <person name="Da Silva C."/>
            <person name="Montanini B."/>
            <person name="Hainaut M."/>
            <person name="Levati E."/>
            <person name="Barry K.W."/>
            <person name="Belfiori B."/>
            <person name="Cichocki N."/>
            <person name="Clum A."/>
            <person name="Dockter R.B."/>
            <person name="Fauchery L."/>
            <person name="Guy J."/>
            <person name="Iotti M."/>
            <person name="Le Tacon F."/>
            <person name="Lindquist E.A."/>
            <person name="Lipzen A."/>
            <person name="Malagnac F."/>
            <person name="Mello A."/>
            <person name="Molinier V."/>
            <person name="Miyauchi S."/>
            <person name="Poulain J."/>
            <person name="Riccioni C."/>
            <person name="Rubini A."/>
            <person name="Sitrit Y."/>
            <person name="Splivallo R."/>
            <person name="Traeger S."/>
            <person name="Wang M."/>
            <person name="Zifcakova L."/>
            <person name="Wipf D."/>
            <person name="Zambonelli A."/>
            <person name="Paolocci F."/>
            <person name="Nowrousian M."/>
            <person name="Ottonello S."/>
            <person name="Baldrian P."/>
            <person name="Spatafora J.W."/>
            <person name="Henrissat B."/>
            <person name="Nagy L.G."/>
            <person name="Aury J.M."/>
            <person name="Wincker P."/>
            <person name="Grigoriev I.V."/>
            <person name="Bonfante P."/>
            <person name="Martin F.M."/>
        </authorList>
    </citation>
    <scope>NUCLEOTIDE SEQUENCE [LARGE SCALE GENOMIC DNA]</scope>
    <source>
        <strain evidence="7 8">CCBAS932</strain>
    </source>
</reference>
<dbReference type="AlphaFoldDB" id="A0A3N4L7L7"/>
<evidence type="ECO:0000313" key="8">
    <source>
        <dbReference type="Proteomes" id="UP000277580"/>
    </source>
</evidence>
<dbReference type="GO" id="GO:0030515">
    <property type="term" value="F:snoRNA binding"/>
    <property type="evidence" value="ECO:0007669"/>
    <property type="project" value="InterPro"/>
</dbReference>
<dbReference type="EMBL" id="ML119106">
    <property type="protein sequence ID" value="RPB17449.1"/>
    <property type="molecule type" value="Genomic_DNA"/>
</dbReference>
<keyword evidence="3" id="KW-0698">rRNA processing</keyword>
<dbReference type="InParanoid" id="A0A3N4L7L7"/>
<proteinExistence type="inferred from homology"/>
<dbReference type="GO" id="GO:0032040">
    <property type="term" value="C:small-subunit processome"/>
    <property type="evidence" value="ECO:0007669"/>
    <property type="project" value="TreeGrafter"/>
</dbReference>